<gene>
    <name evidence="2" type="ORF">HNQ09_001679</name>
</gene>
<evidence type="ECO:0000313" key="3">
    <source>
        <dbReference type="Proteomes" id="UP000525389"/>
    </source>
</evidence>
<accession>A0A7W8GFE6</accession>
<keyword evidence="3" id="KW-1185">Reference proteome</keyword>
<proteinExistence type="predicted"/>
<organism evidence="2 3">
    <name type="scientific">Deinococcus budaensis</name>
    <dbReference type="NCBI Taxonomy" id="1665626"/>
    <lineage>
        <taxon>Bacteria</taxon>
        <taxon>Thermotogati</taxon>
        <taxon>Deinococcota</taxon>
        <taxon>Deinococci</taxon>
        <taxon>Deinococcales</taxon>
        <taxon>Deinococcaceae</taxon>
        <taxon>Deinococcus</taxon>
    </lineage>
</organism>
<evidence type="ECO:0000313" key="2">
    <source>
        <dbReference type="EMBL" id="MBB5234241.1"/>
    </source>
</evidence>
<dbReference type="RefSeq" id="WP_184027834.1">
    <property type="nucleotide sequence ID" value="NZ_JACHFN010000005.1"/>
</dbReference>
<dbReference type="Proteomes" id="UP000525389">
    <property type="component" value="Unassembled WGS sequence"/>
</dbReference>
<dbReference type="EMBL" id="JACHFN010000005">
    <property type="protein sequence ID" value="MBB5234241.1"/>
    <property type="molecule type" value="Genomic_DNA"/>
</dbReference>
<dbReference type="AlphaFoldDB" id="A0A7W8GFE6"/>
<comment type="caution">
    <text evidence="2">The sequence shown here is derived from an EMBL/GenBank/DDBJ whole genome shotgun (WGS) entry which is preliminary data.</text>
</comment>
<feature type="region of interest" description="Disordered" evidence="1">
    <location>
        <begin position="33"/>
        <end position="60"/>
    </location>
</feature>
<feature type="compositionally biased region" description="Basic and acidic residues" evidence="1">
    <location>
        <begin position="48"/>
        <end position="60"/>
    </location>
</feature>
<protein>
    <submittedName>
        <fullName evidence="2">Uncharacterized protein</fullName>
    </submittedName>
</protein>
<name>A0A7W8GFE6_9DEIO</name>
<reference evidence="2 3" key="1">
    <citation type="submission" date="2020-08" db="EMBL/GenBank/DDBJ databases">
        <title>Genomic Encyclopedia of Type Strains, Phase IV (KMG-IV): sequencing the most valuable type-strain genomes for metagenomic binning, comparative biology and taxonomic classification.</title>
        <authorList>
            <person name="Goeker M."/>
        </authorList>
    </citation>
    <scope>NUCLEOTIDE SEQUENCE [LARGE SCALE GENOMIC DNA]</scope>
    <source>
        <strain evidence="2 3">DSM 101791</strain>
    </source>
</reference>
<sequence>MTRLPEPLPATARPHLTEERQAEVYRHVASSLQLEGLDTTPEQLARLAGREDEGRGSHRE</sequence>
<evidence type="ECO:0000256" key="1">
    <source>
        <dbReference type="SAM" id="MobiDB-lite"/>
    </source>
</evidence>